<dbReference type="Proteomes" id="UP001345219">
    <property type="component" value="Chromosome 17"/>
</dbReference>
<protein>
    <recommendedName>
        <fullName evidence="4">Glycine-rich protein</fullName>
    </recommendedName>
</protein>
<dbReference type="EMBL" id="JAXIOK010000011">
    <property type="protein sequence ID" value="KAK4759721.1"/>
    <property type="molecule type" value="Genomic_DNA"/>
</dbReference>
<feature type="signal peptide" evidence="1">
    <location>
        <begin position="1"/>
        <end position="34"/>
    </location>
</feature>
<proteinExistence type="predicted"/>
<evidence type="ECO:0000313" key="2">
    <source>
        <dbReference type="EMBL" id="KAK4759721.1"/>
    </source>
</evidence>
<name>A0AAN7Q4U6_9MYRT</name>
<keyword evidence="3" id="KW-1185">Reference proteome</keyword>
<evidence type="ECO:0000313" key="3">
    <source>
        <dbReference type="Proteomes" id="UP001345219"/>
    </source>
</evidence>
<sequence length="113" mass="10842">MVVGQDNKRKNTMSPKLLVMVLALMGALVCTSSARKLVTGNQTRNGSPLNEEKTFSQSFPGIGVSIGSGGIGIGLGPAFGSGSGFGSGIGDLGGGGSGFGGGASGGGLGGRIP</sequence>
<evidence type="ECO:0000256" key="1">
    <source>
        <dbReference type="SAM" id="SignalP"/>
    </source>
</evidence>
<reference evidence="2 3" key="1">
    <citation type="journal article" date="2023" name="Hortic Res">
        <title>Pangenome of water caltrop reveals structural variations and asymmetric subgenome divergence after allopolyploidization.</title>
        <authorList>
            <person name="Zhang X."/>
            <person name="Chen Y."/>
            <person name="Wang L."/>
            <person name="Yuan Y."/>
            <person name="Fang M."/>
            <person name="Shi L."/>
            <person name="Lu R."/>
            <person name="Comes H.P."/>
            <person name="Ma Y."/>
            <person name="Chen Y."/>
            <person name="Huang G."/>
            <person name="Zhou Y."/>
            <person name="Zheng Z."/>
            <person name="Qiu Y."/>
        </authorList>
    </citation>
    <scope>NUCLEOTIDE SEQUENCE [LARGE SCALE GENOMIC DNA]</scope>
    <source>
        <tissue evidence="2">Roots</tissue>
    </source>
</reference>
<feature type="chain" id="PRO_5043029059" description="Glycine-rich protein" evidence="1">
    <location>
        <begin position="35"/>
        <end position="113"/>
    </location>
</feature>
<keyword evidence="1" id="KW-0732">Signal</keyword>
<evidence type="ECO:0008006" key="4">
    <source>
        <dbReference type="Google" id="ProtNLM"/>
    </source>
</evidence>
<accession>A0AAN7Q4U6</accession>
<gene>
    <name evidence="2" type="ORF">SAY87_022852</name>
</gene>
<comment type="caution">
    <text evidence="2">The sequence shown here is derived from an EMBL/GenBank/DDBJ whole genome shotgun (WGS) entry which is preliminary data.</text>
</comment>
<organism evidence="2 3">
    <name type="scientific">Trapa incisa</name>
    <dbReference type="NCBI Taxonomy" id="236973"/>
    <lineage>
        <taxon>Eukaryota</taxon>
        <taxon>Viridiplantae</taxon>
        <taxon>Streptophyta</taxon>
        <taxon>Embryophyta</taxon>
        <taxon>Tracheophyta</taxon>
        <taxon>Spermatophyta</taxon>
        <taxon>Magnoliopsida</taxon>
        <taxon>eudicotyledons</taxon>
        <taxon>Gunneridae</taxon>
        <taxon>Pentapetalae</taxon>
        <taxon>rosids</taxon>
        <taxon>malvids</taxon>
        <taxon>Myrtales</taxon>
        <taxon>Lythraceae</taxon>
        <taxon>Trapa</taxon>
    </lineage>
</organism>
<dbReference type="AlphaFoldDB" id="A0AAN7Q4U6"/>